<evidence type="ECO:0000256" key="2">
    <source>
        <dbReference type="ARBA" id="ARBA00022723"/>
    </source>
</evidence>
<dbReference type="Proteomes" id="UP001139157">
    <property type="component" value="Unassembled WGS sequence"/>
</dbReference>
<dbReference type="InterPro" id="IPR006385">
    <property type="entry name" value="HAD_hydro_SerB1"/>
</dbReference>
<evidence type="ECO:0000256" key="4">
    <source>
        <dbReference type="ARBA" id="ARBA00022842"/>
    </source>
</evidence>
<keyword evidence="6" id="KW-1185">Reference proteome</keyword>
<dbReference type="InterPro" id="IPR023214">
    <property type="entry name" value="HAD_sf"/>
</dbReference>
<accession>A0A9X2EHC2</accession>
<dbReference type="NCBIfam" id="TIGR01490">
    <property type="entry name" value="HAD-SF-IB-hyp1"/>
    <property type="match status" value="1"/>
</dbReference>
<dbReference type="RefSeq" id="WP_251918198.1">
    <property type="nucleotide sequence ID" value="NZ_JAMRXG010000025.1"/>
</dbReference>
<dbReference type="GO" id="GO:0046872">
    <property type="term" value="F:metal ion binding"/>
    <property type="evidence" value="ECO:0007669"/>
    <property type="project" value="UniProtKB-KW"/>
</dbReference>
<organism evidence="5 6">
    <name type="scientific">Nocardia pulmonis</name>
    <dbReference type="NCBI Taxonomy" id="2951408"/>
    <lineage>
        <taxon>Bacteria</taxon>
        <taxon>Bacillati</taxon>
        <taxon>Actinomycetota</taxon>
        <taxon>Actinomycetes</taxon>
        <taxon>Mycobacteriales</taxon>
        <taxon>Nocardiaceae</taxon>
        <taxon>Nocardia</taxon>
    </lineage>
</organism>
<evidence type="ECO:0000256" key="3">
    <source>
        <dbReference type="ARBA" id="ARBA00022801"/>
    </source>
</evidence>
<comment type="similarity">
    <text evidence="1">Belongs to the HAD-like hydrolase superfamily. SerB family.</text>
</comment>
<gene>
    <name evidence="5" type="ORF">NDR86_34895</name>
</gene>
<name>A0A9X2EHC2_9NOCA</name>
<protein>
    <submittedName>
        <fullName evidence="5">HAD-IB family hydrolase</fullName>
    </submittedName>
</protein>
<dbReference type="GO" id="GO:0016787">
    <property type="term" value="F:hydrolase activity"/>
    <property type="evidence" value="ECO:0007669"/>
    <property type="project" value="UniProtKB-KW"/>
</dbReference>
<dbReference type="NCBIfam" id="TIGR01488">
    <property type="entry name" value="HAD-SF-IB"/>
    <property type="match status" value="1"/>
</dbReference>
<keyword evidence="2" id="KW-0479">Metal-binding</keyword>
<dbReference type="SUPFAM" id="SSF56784">
    <property type="entry name" value="HAD-like"/>
    <property type="match status" value="1"/>
</dbReference>
<dbReference type="Gene3D" id="1.20.1440.100">
    <property type="entry name" value="SG protein - dephosphorylation function"/>
    <property type="match status" value="1"/>
</dbReference>
<dbReference type="PANTHER" id="PTHR43344">
    <property type="entry name" value="PHOSPHOSERINE PHOSPHATASE"/>
    <property type="match status" value="1"/>
</dbReference>
<dbReference type="Pfam" id="PF12710">
    <property type="entry name" value="HAD"/>
    <property type="match status" value="1"/>
</dbReference>
<dbReference type="AlphaFoldDB" id="A0A9X2EHC2"/>
<keyword evidence="4" id="KW-0460">Magnesium</keyword>
<evidence type="ECO:0000313" key="5">
    <source>
        <dbReference type="EMBL" id="MCM6778683.1"/>
    </source>
</evidence>
<evidence type="ECO:0000256" key="1">
    <source>
        <dbReference type="ARBA" id="ARBA00009184"/>
    </source>
</evidence>
<dbReference type="EMBL" id="JAMRXG010000025">
    <property type="protein sequence ID" value="MCM6778683.1"/>
    <property type="molecule type" value="Genomic_DNA"/>
</dbReference>
<keyword evidence="3 5" id="KW-0378">Hydrolase</keyword>
<proteinExistence type="inferred from homology"/>
<dbReference type="Gene3D" id="3.40.50.1000">
    <property type="entry name" value="HAD superfamily/HAD-like"/>
    <property type="match status" value="1"/>
</dbReference>
<dbReference type="InterPro" id="IPR036412">
    <property type="entry name" value="HAD-like_sf"/>
</dbReference>
<comment type="caution">
    <text evidence="5">The sequence shown here is derived from an EMBL/GenBank/DDBJ whole genome shotgun (WGS) entry which is preliminary data.</text>
</comment>
<evidence type="ECO:0000313" key="6">
    <source>
        <dbReference type="Proteomes" id="UP001139157"/>
    </source>
</evidence>
<dbReference type="InterPro" id="IPR050582">
    <property type="entry name" value="HAD-like_SerB"/>
</dbReference>
<sequence length="210" mass="23050">MIAAFVDVDETLVREITFLSLFCFDARSRGVDPEPLLGEFRALRSAGVGRADSHRWFYRHWRGRRVEDVRRVGRDWFAERAATANFFNIAVADVLRDMAAAGTRIILVSGSFEAALAPIAERIAADEVLCTDLVVADGCYTGDVRATMVGSDKAAALRHYAERTGIDLGACAAFGDHHSDIAMFDLVGRPVVVGDTDDRLRNYPAERLAG</sequence>
<dbReference type="PANTHER" id="PTHR43344:SF13">
    <property type="entry name" value="PHOSPHATASE RV3661-RELATED"/>
    <property type="match status" value="1"/>
</dbReference>
<reference evidence="5" key="1">
    <citation type="submission" date="2022-06" db="EMBL/GenBank/DDBJ databases">
        <title>Novel species in genus nocardia.</title>
        <authorList>
            <person name="Li F."/>
        </authorList>
    </citation>
    <scope>NUCLEOTIDE SEQUENCE</scope>
    <source>
        <strain evidence="5">CDC141</strain>
    </source>
</reference>